<protein>
    <submittedName>
        <fullName evidence="1">Uncharacterized protein</fullName>
    </submittedName>
</protein>
<reference evidence="1 2" key="1">
    <citation type="submission" date="2024-02" db="EMBL/GenBank/DDBJ databases">
        <authorList>
            <person name="Daric V."/>
            <person name="Darras S."/>
        </authorList>
    </citation>
    <scope>NUCLEOTIDE SEQUENCE [LARGE SCALE GENOMIC DNA]</scope>
</reference>
<name>A0ABP0FUK2_CLALP</name>
<dbReference type="EMBL" id="CAWYQH010000097">
    <property type="protein sequence ID" value="CAK8683301.1"/>
    <property type="molecule type" value="Genomic_DNA"/>
</dbReference>
<evidence type="ECO:0000313" key="2">
    <source>
        <dbReference type="Proteomes" id="UP001642483"/>
    </source>
</evidence>
<keyword evidence="2" id="KW-1185">Reference proteome</keyword>
<sequence>MGCNGKPDELQRPAETMDKDKKEIISWVCYANMNDVVSYMGTLYKLQLTCGPELLLNVEGLTKAKSTIMEHLTQEHEVTAIRTQETHSMKASTFMVSGFNPAACTNCGTQSMGLTFATYIRNSGKWKPIASSYPECNDGWTATEIEVNIVVSVCNPPFSLLQGNSLPG</sequence>
<gene>
    <name evidence="1" type="ORF">CVLEPA_LOCUS14387</name>
</gene>
<accession>A0ABP0FUK2</accession>
<evidence type="ECO:0000313" key="1">
    <source>
        <dbReference type="EMBL" id="CAK8683301.1"/>
    </source>
</evidence>
<proteinExistence type="predicted"/>
<organism evidence="1 2">
    <name type="scientific">Clavelina lepadiformis</name>
    <name type="common">Light-bulb sea squirt</name>
    <name type="synonym">Ascidia lepadiformis</name>
    <dbReference type="NCBI Taxonomy" id="159417"/>
    <lineage>
        <taxon>Eukaryota</taxon>
        <taxon>Metazoa</taxon>
        <taxon>Chordata</taxon>
        <taxon>Tunicata</taxon>
        <taxon>Ascidiacea</taxon>
        <taxon>Aplousobranchia</taxon>
        <taxon>Clavelinidae</taxon>
        <taxon>Clavelina</taxon>
    </lineage>
</organism>
<dbReference type="Proteomes" id="UP001642483">
    <property type="component" value="Unassembled WGS sequence"/>
</dbReference>
<comment type="caution">
    <text evidence="1">The sequence shown here is derived from an EMBL/GenBank/DDBJ whole genome shotgun (WGS) entry which is preliminary data.</text>
</comment>